<dbReference type="Proteomes" id="UP001145069">
    <property type="component" value="Unassembled WGS sequence"/>
</dbReference>
<keyword evidence="3" id="KW-0804">Transcription</keyword>
<keyword evidence="2" id="KW-0238">DNA-binding</keyword>
<dbReference type="InterPro" id="IPR018062">
    <property type="entry name" value="HTH_AraC-typ_CS"/>
</dbReference>
<dbReference type="AlphaFoldDB" id="A0A9X3WEX6"/>
<sequence length="281" mass="33639">MKLNMFPEAVYYYYKNWEEFNMEKHKHIAIEIMYVIRGKCTVEVDDEIIELKERQYIFMNPNVLHRLIVNKKNACQMLNIEFEWKDDKNHITNVQTLMKRDERLMEMFFSDETYFVLRDADQVYFTLKSLVLELGAKTNKNDLMIDILFVQLFISIAENKREQMEHSSELNKYSIDKVVSYIHENYDYDIGVEELAQLVHLHPNYLHRVFKQEMDMTINKYITKVRIEKAKELLENSDISVTNIANYVGINSSQYFSSIFKKHTGLSPVAYRKYFHDIISS</sequence>
<dbReference type="SUPFAM" id="SSF46689">
    <property type="entry name" value="Homeodomain-like"/>
    <property type="match status" value="2"/>
</dbReference>
<dbReference type="Pfam" id="PF12833">
    <property type="entry name" value="HTH_18"/>
    <property type="match status" value="1"/>
</dbReference>
<dbReference type="InterPro" id="IPR018060">
    <property type="entry name" value="HTH_AraC"/>
</dbReference>
<dbReference type="InterPro" id="IPR011051">
    <property type="entry name" value="RmlC_Cupin_sf"/>
</dbReference>
<evidence type="ECO:0000256" key="1">
    <source>
        <dbReference type="ARBA" id="ARBA00023015"/>
    </source>
</evidence>
<dbReference type="PANTHER" id="PTHR43280">
    <property type="entry name" value="ARAC-FAMILY TRANSCRIPTIONAL REGULATOR"/>
    <property type="match status" value="1"/>
</dbReference>
<evidence type="ECO:0000313" key="5">
    <source>
        <dbReference type="EMBL" id="MDC3418542.1"/>
    </source>
</evidence>
<dbReference type="InterPro" id="IPR014710">
    <property type="entry name" value="RmlC-like_jellyroll"/>
</dbReference>
<dbReference type="SUPFAM" id="SSF51182">
    <property type="entry name" value="RmlC-like cupins"/>
    <property type="match status" value="1"/>
</dbReference>
<dbReference type="InterPro" id="IPR009057">
    <property type="entry name" value="Homeodomain-like_sf"/>
</dbReference>
<keyword evidence="6" id="KW-1185">Reference proteome</keyword>
<protein>
    <submittedName>
        <fullName evidence="5">AraC family transcriptional regulator</fullName>
    </submittedName>
</protein>
<evidence type="ECO:0000313" key="6">
    <source>
        <dbReference type="Proteomes" id="UP001145069"/>
    </source>
</evidence>
<name>A0A9X3WEX6_9BACI</name>
<gene>
    <name evidence="5" type="ORF">NC799_16910</name>
</gene>
<dbReference type="PROSITE" id="PS00041">
    <property type="entry name" value="HTH_ARAC_FAMILY_1"/>
    <property type="match status" value="1"/>
</dbReference>
<dbReference type="PANTHER" id="PTHR43280:SF28">
    <property type="entry name" value="HTH-TYPE TRANSCRIPTIONAL ACTIVATOR RHAS"/>
    <property type="match status" value="1"/>
</dbReference>
<evidence type="ECO:0000256" key="3">
    <source>
        <dbReference type="ARBA" id="ARBA00023163"/>
    </source>
</evidence>
<dbReference type="GO" id="GO:0003700">
    <property type="term" value="F:DNA-binding transcription factor activity"/>
    <property type="evidence" value="ECO:0007669"/>
    <property type="project" value="InterPro"/>
</dbReference>
<evidence type="ECO:0000256" key="2">
    <source>
        <dbReference type="ARBA" id="ARBA00023125"/>
    </source>
</evidence>
<accession>A0A9X3WEX6</accession>
<comment type="caution">
    <text evidence="5">The sequence shown here is derived from an EMBL/GenBank/DDBJ whole genome shotgun (WGS) entry which is preliminary data.</text>
</comment>
<dbReference type="PROSITE" id="PS01124">
    <property type="entry name" value="HTH_ARAC_FAMILY_2"/>
    <property type="match status" value="1"/>
</dbReference>
<dbReference type="InterPro" id="IPR003313">
    <property type="entry name" value="AraC-bd"/>
</dbReference>
<dbReference type="SMART" id="SM00342">
    <property type="entry name" value="HTH_ARAC"/>
    <property type="match status" value="1"/>
</dbReference>
<reference evidence="5" key="1">
    <citation type="submission" date="2022-06" db="EMBL/GenBank/DDBJ databases">
        <title>Aquibacillus sp. a new bacterium isolated from soil saline samples.</title>
        <authorList>
            <person name="Galisteo C."/>
            <person name="De La Haba R."/>
            <person name="Sanchez-Porro C."/>
            <person name="Ventosa A."/>
        </authorList>
    </citation>
    <scope>NUCLEOTIDE SEQUENCE</scope>
    <source>
        <strain evidence="5">3ASR75-54</strain>
    </source>
</reference>
<proteinExistence type="predicted"/>
<dbReference type="Gene3D" id="1.10.10.60">
    <property type="entry name" value="Homeodomain-like"/>
    <property type="match status" value="2"/>
</dbReference>
<dbReference type="InterPro" id="IPR020449">
    <property type="entry name" value="Tscrpt_reg_AraC-type_HTH"/>
</dbReference>
<dbReference type="GO" id="GO:0043565">
    <property type="term" value="F:sequence-specific DNA binding"/>
    <property type="evidence" value="ECO:0007669"/>
    <property type="project" value="InterPro"/>
</dbReference>
<dbReference type="Gene3D" id="2.60.120.10">
    <property type="entry name" value="Jelly Rolls"/>
    <property type="match status" value="1"/>
</dbReference>
<keyword evidence="1" id="KW-0805">Transcription regulation</keyword>
<evidence type="ECO:0000259" key="4">
    <source>
        <dbReference type="PROSITE" id="PS01124"/>
    </source>
</evidence>
<organism evidence="5 6">
    <name type="scientific">Aquibacillus salsiterrae</name>
    <dbReference type="NCBI Taxonomy" id="2950439"/>
    <lineage>
        <taxon>Bacteria</taxon>
        <taxon>Bacillati</taxon>
        <taxon>Bacillota</taxon>
        <taxon>Bacilli</taxon>
        <taxon>Bacillales</taxon>
        <taxon>Bacillaceae</taxon>
        <taxon>Aquibacillus</taxon>
    </lineage>
</organism>
<feature type="domain" description="HTH araC/xylS-type" evidence="4">
    <location>
        <begin position="176"/>
        <end position="274"/>
    </location>
</feature>
<dbReference type="EMBL" id="JAMQKC010000031">
    <property type="protein sequence ID" value="MDC3418542.1"/>
    <property type="molecule type" value="Genomic_DNA"/>
</dbReference>
<dbReference type="Pfam" id="PF02311">
    <property type="entry name" value="AraC_binding"/>
    <property type="match status" value="1"/>
</dbReference>
<dbReference type="PRINTS" id="PR00032">
    <property type="entry name" value="HTHARAC"/>
</dbReference>
<dbReference type="RefSeq" id="WP_272447610.1">
    <property type="nucleotide sequence ID" value="NZ_JAMQKC010000031.1"/>
</dbReference>